<protein>
    <submittedName>
        <fullName evidence="2">DNA pilot protein</fullName>
    </submittedName>
</protein>
<keyword evidence="1" id="KW-0175">Coiled coil</keyword>
<feature type="coiled-coil region" evidence="1">
    <location>
        <begin position="236"/>
        <end position="263"/>
    </location>
</feature>
<dbReference type="EMBL" id="MZ089795">
    <property type="protein sequence ID" value="QXP45086.1"/>
    <property type="molecule type" value="Genomic_DNA"/>
</dbReference>
<accession>A0A8F5XUR1</accession>
<evidence type="ECO:0000256" key="1">
    <source>
        <dbReference type="SAM" id="Coils"/>
    </source>
</evidence>
<sequence length="343" mass="36711">MIFIMGLGLSLAAGAAGTIGDMLGGKAGKIVGGIGKLFGIGADSIDERRKMEMQFAHEKEMMGLQNQYNEAMAQANQERSKEMWDYTNYENQVKHMKNAGLSVGLMYGNGGGGGSSTAGAQGSGVSNPGTSAVAAGLQARQMGLSLRQMEAQTRLAEAQAHKAEVDAGVGKTQIDINELRKKIMWSEEQITAANITTAVANSQKAMVEWNDAVLSLDIKKEQKEAIVGQAFAEWSLTRAQGALAIAQKNLTEEQKNKVRKEIEYFATEVATRRMSAEAAKKAAEVAADKVAKEFEIAGQKIDLETKKMIGDWIAAGVGTVTDMVKAFGPGKIVNAIKEVFKDK</sequence>
<proteinExistence type="predicted"/>
<name>A0A8F5XUR1_9VIRU</name>
<reference evidence="2" key="1">
    <citation type="submission" date="2021-04" db="EMBL/GenBank/DDBJ databases">
        <title>Genomes of microviruses identified in yellow-bellied marmot fecal samples.</title>
        <authorList>
            <person name="Varsani A."/>
            <person name="Kraberger S."/>
            <person name="Chatterjee A."/>
            <person name="Richet C."/>
            <person name="Fontenele R.S."/>
            <person name="Schmidlin K."/>
            <person name="Blumstein D.T."/>
        </authorList>
    </citation>
    <scope>NUCLEOTIDE SEQUENCE</scope>
    <source>
        <strain evidence="2">Mar49</strain>
    </source>
</reference>
<organism evidence="2">
    <name type="scientific">Microvirus mar49</name>
    <dbReference type="NCBI Taxonomy" id="2851184"/>
    <lineage>
        <taxon>Viruses</taxon>
        <taxon>Monodnaviria</taxon>
        <taxon>Sangervirae</taxon>
        <taxon>Phixviricota</taxon>
        <taxon>Malgrandaviricetes</taxon>
        <taxon>Petitvirales</taxon>
        <taxon>Microviridae</taxon>
    </lineage>
</organism>
<evidence type="ECO:0000313" key="2">
    <source>
        <dbReference type="EMBL" id="QXP45086.1"/>
    </source>
</evidence>